<gene>
    <name evidence="2" type="ORF">NCTC11370_01043</name>
</gene>
<feature type="chain" id="PRO_5017045609" evidence="1">
    <location>
        <begin position="18"/>
        <end position="71"/>
    </location>
</feature>
<dbReference type="OrthoDB" id="5645872at2"/>
<dbReference type="STRING" id="1094715.GCA_000236165_01378"/>
<evidence type="ECO:0000256" key="1">
    <source>
        <dbReference type="SAM" id="SignalP"/>
    </source>
</evidence>
<dbReference type="AlphaFoldDB" id="A0A377G852"/>
<reference evidence="2 3" key="1">
    <citation type="submission" date="2018-06" db="EMBL/GenBank/DDBJ databases">
        <authorList>
            <consortium name="Pathogen Informatics"/>
            <person name="Doyle S."/>
        </authorList>
    </citation>
    <scope>NUCLEOTIDE SEQUENCE [LARGE SCALE GENOMIC DNA]</scope>
    <source>
        <strain evidence="2 3">NCTC11370</strain>
    </source>
</reference>
<dbReference type="GeneID" id="93292353"/>
<evidence type="ECO:0000313" key="2">
    <source>
        <dbReference type="EMBL" id="STO20982.1"/>
    </source>
</evidence>
<accession>A0A377G852</accession>
<evidence type="ECO:0000313" key="3">
    <source>
        <dbReference type="Proteomes" id="UP000254554"/>
    </source>
</evidence>
<sequence>MKKLVLIMCLLSLNAFADNEVNPNSYANNNCGSLKDPAEKKDCFDIEKRNEAEENFREFQQNSPEAYQENF</sequence>
<dbReference type="Proteomes" id="UP000254554">
    <property type="component" value="Unassembled WGS sequence"/>
</dbReference>
<name>A0A377G852_9GAMM</name>
<keyword evidence="1" id="KW-0732">Signal</keyword>
<proteinExistence type="predicted"/>
<protein>
    <submittedName>
        <fullName evidence="2">Uncharacterized protein</fullName>
    </submittedName>
</protein>
<dbReference type="EMBL" id="UGGT01000001">
    <property type="protein sequence ID" value="STO20982.1"/>
    <property type="molecule type" value="Genomic_DNA"/>
</dbReference>
<feature type="signal peptide" evidence="1">
    <location>
        <begin position="1"/>
        <end position="17"/>
    </location>
</feature>
<dbReference type="RefSeq" id="WP_010653266.1">
    <property type="nucleotide sequence ID" value="NZ_JAPHOO010000001.1"/>
</dbReference>
<organism evidence="2 3">
    <name type="scientific">Fluoribacter dumoffii</name>
    <dbReference type="NCBI Taxonomy" id="463"/>
    <lineage>
        <taxon>Bacteria</taxon>
        <taxon>Pseudomonadati</taxon>
        <taxon>Pseudomonadota</taxon>
        <taxon>Gammaproteobacteria</taxon>
        <taxon>Legionellales</taxon>
        <taxon>Legionellaceae</taxon>
        <taxon>Fluoribacter</taxon>
    </lineage>
</organism>
<keyword evidence="3" id="KW-1185">Reference proteome</keyword>